<dbReference type="FunFam" id="3.30.465.10:FF:000017">
    <property type="entry name" value="Xanthine dehydrogenase, FAD binding subunit"/>
    <property type="match status" value="1"/>
</dbReference>
<dbReference type="RefSeq" id="WP_068135244.1">
    <property type="nucleotide sequence ID" value="NZ_AP014924.1"/>
</dbReference>
<dbReference type="STRING" id="1555112.LIP_1135"/>
<feature type="domain" description="FAD-binding PCMH-type" evidence="4">
    <location>
        <begin position="1"/>
        <end position="177"/>
    </location>
</feature>
<dbReference type="InterPro" id="IPR016169">
    <property type="entry name" value="FAD-bd_PCMH_sub2"/>
</dbReference>
<evidence type="ECO:0000256" key="2">
    <source>
        <dbReference type="ARBA" id="ARBA00022827"/>
    </source>
</evidence>
<accession>A0A0K2SIY6</accession>
<dbReference type="PANTHER" id="PTHR42659:SF2">
    <property type="entry name" value="XANTHINE DEHYDROGENASE SUBUNIT C-RELATED"/>
    <property type="match status" value="1"/>
</dbReference>
<evidence type="ECO:0000313" key="5">
    <source>
        <dbReference type="EMBL" id="BAS26992.1"/>
    </source>
</evidence>
<dbReference type="InterPro" id="IPR036318">
    <property type="entry name" value="FAD-bd_PCMH-like_sf"/>
</dbReference>
<keyword evidence="3" id="KW-0560">Oxidoreductase</keyword>
<dbReference type="SUPFAM" id="SSF56176">
    <property type="entry name" value="FAD-binding/transporter-associated domain-like"/>
    <property type="match status" value="1"/>
</dbReference>
<dbReference type="PANTHER" id="PTHR42659">
    <property type="entry name" value="XANTHINE DEHYDROGENASE SUBUNIT C-RELATED"/>
    <property type="match status" value="1"/>
</dbReference>
<dbReference type="SUPFAM" id="SSF55447">
    <property type="entry name" value="CO dehydrogenase flavoprotein C-terminal domain-like"/>
    <property type="match status" value="1"/>
</dbReference>
<dbReference type="InterPro" id="IPR036683">
    <property type="entry name" value="CO_DH_flav_C_dom_sf"/>
</dbReference>
<dbReference type="Pfam" id="PF00941">
    <property type="entry name" value="FAD_binding_5"/>
    <property type="match status" value="1"/>
</dbReference>
<dbReference type="OrthoDB" id="9774454at2"/>
<dbReference type="SMART" id="SM01092">
    <property type="entry name" value="CO_deh_flav_C"/>
    <property type="match status" value="1"/>
</dbReference>
<reference evidence="6" key="1">
    <citation type="submission" date="2015-07" db="EMBL/GenBank/DDBJ databases">
        <title>Complete genome sequence and phylogenetic analysis of Limnochorda pilosa.</title>
        <authorList>
            <person name="Watanabe M."/>
            <person name="Kojima H."/>
            <person name="Fukui M."/>
        </authorList>
    </citation>
    <scope>NUCLEOTIDE SEQUENCE [LARGE SCALE GENOMIC DNA]</scope>
    <source>
        <strain evidence="6">HC45</strain>
    </source>
</reference>
<dbReference type="InterPro" id="IPR051312">
    <property type="entry name" value="Diverse_Substr_Oxidored"/>
</dbReference>
<dbReference type="GO" id="GO:0071949">
    <property type="term" value="F:FAD binding"/>
    <property type="evidence" value="ECO:0007669"/>
    <property type="project" value="InterPro"/>
</dbReference>
<dbReference type="AlphaFoldDB" id="A0A0K2SIY6"/>
<evidence type="ECO:0000313" key="6">
    <source>
        <dbReference type="Proteomes" id="UP000065807"/>
    </source>
</evidence>
<dbReference type="InterPro" id="IPR016167">
    <property type="entry name" value="FAD-bd_PCMH_sub1"/>
</dbReference>
<keyword evidence="1" id="KW-0285">Flavoprotein</keyword>
<name>A0A0K2SIY6_LIMPI</name>
<proteinExistence type="predicted"/>
<sequence length="290" mass="30120">MFPAAFEYQRAATLPEALRMLAASGGEAKVLAGGHSILPMMKLRLATPQNLVDIGRVPELKGIRLEGNRLVVGALTTHRELETSEMVARHCPVLARAASEVGDVQVRNRGTLGGNLAHADPASDLPAVAQAMEAVLKLASPRGIREVAIGDFILGPLVTDLQGDEIIQEISFATVSGRSGSAYAKFAHPASGYAVVAVAAVVTLGADGSCQAARVGVTGASSTAYRATGVEQALVGRRPDAPVLEQAAAHAAEGADLMADLFASEAYRGHLCRVMTHRALKEAVGEAMGR</sequence>
<dbReference type="Gene3D" id="3.30.465.10">
    <property type="match status" value="1"/>
</dbReference>
<organism evidence="5 6">
    <name type="scientific">Limnochorda pilosa</name>
    <dbReference type="NCBI Taxonomy" id="1555112"/>
    <lineage>
        <taxon>Bacteria</taxon>
        <taxon>Bacillati</taxon>
        <taxon>Bacillota</taxon>
        <taxon>Limnochordia</taxon>
        <taxon>Limnochordales</taxon>
        <taxon>Limnochordaceae</taxon>
        <taxon>Limnochorda</taxon>
    </lineage>
</organism>
<evidence type="ECO:0000259" key="4">
    <source>
        <dbReference type="PROSITE" id="PS51387"/>
    </source>
</evidence>
<dbReference type="Gene3D" id="3.30.43.10">
    <property type="entry name" value="Uridine Diphospho-n-acetylenolpyruvylglucosamine Reductase, domain 2"/>
    <property type="match status" value="1"/>
</dbReference>
<reference evidence="6" key="2">
    <citation type="journal article" date="2016" name="Int. J. Syst. Evol. Microbiol.">
        <title>Complete genome sequence and cell structure of Limnochorda pilosa, a Gram-negative spore-former within the phylum Firmicutes.</title>
        <authorList>
            <person name="Watanabe M."/>
            <person name="Kojima H."/>
            <person name="Fukui M."/>
        </authorList>
    </citation>
    <scope>NUCLEOTIDE SEQUENCE [LARGE SCALE GENOMIC DNA]</scope>
    <source>
        <strain evidence="6">HC45</strain>
    </source>
</reference>
<dbReference type="Pfam" id="PF03450">
    <property type="entry name" value="CO_deh_flav_C"/>
    <property type="match status" value="1"/>
</dbReference>
<keyword evidence="6" id="KW-1185">Reference proteome</keyword>
<dbReference type="InterPro" id="IPR002346">
    <property type="entry name" value="Mopterin_DH_FAD-bd"/>
</dbReference>
<dbReference type="InterPro" id="IPR016166">
    <property type="entry name" value="FAD-bd_PCMH"/>
</dbReference>
<dbReference type="KEGG" id="lpil:LIP_1135"/>
<dbReference type="Gene3D" id="3.30.390.50">
    <property type="entry name" value="CO dehydrogenase flavoprotein, C-terminal domain"/>
    <property type="match status" value="1"/>
</dbReference>
<dbReference type="EMBL" id="AP014924">
    <property type="protein sequence ID" value="BAS26992.1"/>
    <property type="molecule type" value="Genomic_DNA"/>
</dbReference>
<evidence type="ECO:0000256" key="1">
    <source>
        <dbReference type="ARBA" id="ARBA00022630"/>
    </source>
</evidence>
<dbReference type="Proteomes" id="UP000065807">
    <property type="component" value="Chromosome"/>
</dbReference>
<dbReference type="GO" id="GO:0016491">
    <property type="term" value="F:oxidoreductase activity"/>
    <property type="evidence" value="ECO:0007669"/>
    <property type="project" value="UniProtKB-KW"/>
</dbReference>
<dbReference type="InterPro" id="IPR005107">
    <property type="entry name" value="CO_DH_flav_C"/>
</dbReference>
<keyword evidence="2" id="KW-0274">FAD</keyword>
<evidence type="ECO:0000256" key="3">
    <source>
        <dbReference type="ARBA" id="ARBA00023002"/>
    </source>
</evidence>
<gene>
    <name evidence="5" type="ORF">LIP_1135</name>
</gene>
<protein>
    <submittedName>
        <fullName evidence="5">Carbon-monoxide dehydrogenase</fullName>
    </submittedName>
</protein>
<dbReference type="PROSITE" id="PS51387">
    <property type="entry name" value="FAD_PCMH"/>
    <property type="match status" value="1"/>
</dbReference>
<dbReference type="PATRIC" id="fig|1555112.3.peg.1185"/>